<dbReference type="GeneID" id="73382087"/>
<dbReference type="InterPro" id="IPR019734">
    <property type="entry name" value="TPR_rpt"/>
</dbReference>
<evidence type="ECO:0000256" key="2">
    <source>
        <dbReference type="ARBA" id="ARBA00022803"/>
    </source>
</evidence>
<evidence type="ECO:0000256" key="3">
    <source>
        <dbReference type="PROSITE-ProRule" id="PRU00339"/>
    </source>
</evidence>
<accession>A0AAI9WWC2</accession>
<keyword evidence="6" id="KW-1185">Reference proteome</keyword>
<evidence type="ECO:0000256" key="4">
    <source>
        <dbReference type="SAM" id="MobiDB-lite"/>
    </source>
</evidence>
<dbReference type="InterPro" id="IPR040962">
    <property type="entry name" value="TPR_22"/>
</dbReference>
<feature type="repeat" description="TPR" evidence="3">
    <location>
        <begin position="711"/>
        <end position="744"/>
    </location>
</feature>
<dbReference type="Gene3D" id="1.25.40.10">
    <property type="entry name" value="Tetratricopeptide repeat domain"/>
    <property type="match status" value="4"/>
</dbReference>
<feature type="repeat" description="TPR" evidence="3">
    <location>
        <begin position="38"/>
        <end position="71"/>
    </location>
</feature>
<dbReference type="GO" id="GO:0006401">
    <property type="term" value="P:RNA catabolic process"/>
    <property type="evidence" value="ECO:0007669"/>
    <property type="project" value="InterPro"/>
</dbReference>
<proteinExistence type="predicted"/>
<dbReference type="Pfam" id="PF13431">
    <property type="entry name" value="TPR_17"/>
    <property type="match status" value="1"/>
</dbReference>
<dbReference type="Proteomes" id="UP001202479">
    <property type="component" value="Unassembled WGS sequence"/>
</dbReference>
<dbReference type="PANTHER" id="PTHR15704">
    <property type="entry name" value="SUPERKILLER 3 PROTEIN-RELATED"/>
    <property type="match status" value="1"/>
</dbReference>
<feature type="repeat" description="TPR" evidence="3">
    <location>
        <begin position="993"/>
        <end position="1026"/>
    </location>
</feature>
<feature type="compositionally biased region" description="Basic and acidic residues" evidence="4">
    <location>
        <begin position="341"/>
        <end position="354"/>
    </location>
</feature>
<name>A0AAI9WWC2_9ASCO</name>
<dbReference type="RefSeq" id="XP_049178545.1">
    <property type="nucleotide sequence ID" value="XM_049325914.1"/>
</dbReference>
<feature type="repeat" description="TPR" evidence="3">
    <location>
        <begin position="4"/>
        <end position="37"/>
    </location>
</feature>
<dbReference type="GO" id="GO:0055087">
    <property type="term" value="C:Ski complex"/>
    <property type="evidence" value="ECO:0007669"/>
    <property type="project" value="InterPro"/>
</dbReference>
<comment type="caution">
    <text evidence="5">The sequence shown here is derived from an EMBL/GenBank/DDBJ whole genome shotgun (WGS) entry which is preliminary data.</text>
</comment>
<dbReference type="InterPro" id="IPR039226">
    <property type="entry name" value="Ski3/TTC37"/>
</dbReference>
<dbReference type="PROSITE" id="PS50005">
    <property type="entry name" value="TPR"/>
    <property type="match status" value="4"/>
</dbReference>
<evidence type="ECO:0000313" key="6">
    <source>
        <dbReference type="Proteomes" id="UP001202479"/>
    </source>
</evidence>
<sequence length="1408" mass="158403">MSGVKSILKLAKSALEQNDPESALDHVRAALDTEPNSYYAYVFQGKAYQLLGDMPKAITAFKKATAIEPDNLLAWKGYLQLVKNLNDHEQFFSVLTSISSILVSQGISIADSLQVLREYLETHKMKNNDELYELYLRKIMPGTELGDLIGSSIENPETICKKLLDFKENQVEKEVVAKISKERVRYGRTLTLDQKSKLDTLAWSIYKSAKILELYDAFLNICNDDALRRKYQEKCLKFKYELLKVCPEKPPLIKDIRQSIDDMILLKTDSLFCWNLYFNWNDDVSVNHLDEDKIITYLDLFQNEGLGRILFAFVMSDISPYNKKKIVDSLAHGSVDDAITRQKKSNSDTKKDSSNLEGIAVDDDNDDSGGGGGDKDDANASFFLPQEEVISLMIEGHAKANTSVLANRIIVHFYIHLREYNVASERCREGIKILADIQRTFGVDLRNTKDDFLCSLAIVYTYYEAPKNFSRALQLYDKILESKPDDVRAKVGKGLIHVERGDLEKARVLLGTVLKDHPENLEAVSEYYWCLVKLGKLEEGRNGLKSFVAKITGADLHSREVRAIANWRIAKSFIEENDVQQCYQYLIQSLKDSDLYAPSYTLLGVLFEEHFKDTERARKCFYKAFDLDANEITAARHLVEQALIEDEWEVAQVLATRVIKNEHSRRMIMRGDIPDASWPYRVLGCAALNFRDDAKAVEWFQNALRIDSGNYACWVGLGEAYSNCGRFEAASKVFQHALSLGHQYSWTVKYMLGVVLCEMKNYNEGLSHLYSALENQPNEECIISAIYEANIENTKTFIQLGFFGRAINTNLKSLRFIKQATSLNSSSQKVWRALGDSLRVFIKIREYINEAPFDEILDIFAKVDISKLSETLDDSITMVSIKSHISEGRKVEALLLLAVLAAAASVSCLSVKSNKILKATAFYNLGLSLLEAFQNLGNHSYGELSVQHLKHAIKLEPNNSNYWMALANVYFFSEPLIAQHCYIKAISLETKNAEVWVNLAALYLKHDDSQLAQQTFLRAQSVTPQDAQSWLGNAIAAEASGDLEKASSQYAHAFILSKGRLALAQYVFGLSVLDRSTGRDLKDIETAQEFSISNQAMQSYLKYYPDDVPALNIALGIAERCKDFDNALKIGHKLSTIYEKLYEESESQLVVDNFASLKSQLSRLNLGLGAFEKSIEQSQAALDLCGGAGAEEEEEGDESSSIIMSSRITLGLAYFFSNMFQDAIVQLRSLLAACGQLPSVITLIAQVLYAHNTAESKQAAIDQLFAYIEESGSSLSVILTLGAISLVENLSEYLDAIKDELLGLNLNEIVSDTHREIPKLLDEINKRIGDNNEKIWLRYAYLFPSNYNIWKNINPDIAKQVVLSADNKVTGSEYAEAMIKTGKLRDIQRSLMMNPCSPVAIEALNMCF</sequence>
<feature type="region of interest" description="Disordered" evidence="4">
    <location>
        <begin position="341"/>
        <end position="377"/>
    </location>
</feature>
<reference evidence="5" key="1">
    <citation type="journal article" date="2022" name="DNA Res.">
        <title>Genome analysis of five recently described species of the CUG-Ser clade uncovers Candida theae as a new hybrid lineage with pathogenic potential in the Candida parapsilosis species complex.</title>
        <authorList>
            <person name="Mixao V."/>
            <person name="Del Olmo V."/>
            <person name="Hegedusova E."/>
            <person name="Saus E."/>
            <person name="Pryszcz L."/>
            <person name="Cillingova A."/>
            <person name="Nosek J."/>
            <person name="Gabaldon T."/>
        </authorList>
    </citation>
    <scope>NUCLEOTIDE SEQUENCE</scope>
    <source>
        <strain evidence="5">CBS 10844</strain>
    </source>
</reference>
<dbReference type="Pfam" id="PF18833">
    <property type="entry name" value="TPR_22"/>
    <property type="match status" value="1"/>
</dbReference>
<evidence type="ECO:0000256" key="1">
    <source>
        <dbReference type="ARBA" id="ARBA00022737"/>
    </source>
</evidence>
<gene>
    <name evidence="5" type="ORF">KGF56_004472</name>
</gene>
<dbReference type="SUPFAM" id="SSF48452">
    <property type="entry name" value="TPR-like"/>
    <property type="match status" value="4"/>
</dbReference>
<keyword evidence="1" id="KW-0677">Repeat</keyword>
<dbReference type="Pfam" id="PF13181">
    <property type="entry name" value="TPR_8"/>
    <property type="match status" value="1"/>
</dbReference>
<dbReference type="EMBL" id="JAHUZD010000141">
    <property type="protein sequence ID" value="KAI3402798.2"/>
    <property type="molecule type" value="Genomic_DNA"/>
</dbReference>
<keyword evidence="2 3" id="KW-0802">TPR repeat</keyword>
<protein>
    <submittedName>
        <fullName evidence="5">SKI3</fullName>
    </submittedName>
</protein>
<dbReference type="PANTHER" id="PTHR15704:SF7">
    <property type="entry name" value="SUPERKILLER COMPLEX PROTEIN 3"/>
    <property type="match status" value="1"/>
</dbReference>
<evidence type="ECO:0000313" key="5">
    <source>
        <dbReference type="EMBL" id="KAI3402798.2"/>
    </source>
</evidence>
<organism evidence="5 6">
    <name type="scientific">Candida oxycetoniae</name>
    <dbReference type="NCBI Taxonomy" id="497107"/>
    <lineage>
        <taxon>Eukaryota</taxon>
        <taxon>Fungi</taxon>
        <taxon>Dikarya</taxon>
        <taxon>Ascomycota</taxon>
        <taxon>Saccharomycotina</taxon>
        <taxon>Pichiomycetes</taxon>
        <taxon>Debaryomycetaceae</taxon>
        <taxon>Candida/Lodderomyces clade</taxon>
        <taxon>Candida</taxon>
    </lineage>
</organism>
<dbReference type="InterPro" id="IPR011990">
    <property type="entry name" value="TPR-like_helical_dom_sf"/>
</dbReference>
<dbReference type="Pfam" id="PF13432">
    <property type="entry name" value="TPR_16"/>
    <property type="match status" value="2"/>
</dbReference>
<dbReference type="SMART" id="SM00028">
    <property type="entry name" value="TPR"/>
    <property type="match status" value="12"/>
</dbReference>